<dbReference type="PROSITE" id="PS51746">
    <property type="entry name" value="PPM_2"/>
    <property type="match status" value="1"/>
</dbReference>
<comment type="similarity">
    <text evidence="3">Belongs to the PP2C family.</text>
</comment>
<evidence type="ECO:0000313" key="13">
    <source>
        <dbReference type="EMBL" id="CAI9763879.1"/>
    </source>
</evidence>
<dbReference type="InterPro" id="IPR015655">
    <property type="entry name" value="PP2C"/>
</dbReference>
<feature type="domain" description="PPM-type phosphatase" evidence="12">
    <location>
        <begin position="105"/>
        <end position="352"/>
    </location>
</feature>
<dbReference type="GO" id="GO:0004722">
    <property type="term" value="F:protein serine/threonine phosphatase activity"/>
    <property type="evidence" value="ECO:0007669"/>
    <property type="project" value="UniProtKB-EC"/>
</dbReference>
<name>A0AAD1Z705_9LAMI</name>
<evidence type="ECO:0000256" key="1">
    <source>
        <dbReference type="ARBA" id="ARBA00001936"/>
    </source>
</evidence>
<evidence type="ECO:0000256" key="7">
    <source>
        <dbReference type="ARBA" id="ARBA00022842"/>
    </source>
</evidence>
<evidence type="ECO:0000259" key="12">
    <source>
        <dbReference type="PROSITE" id="PS51746"/>
    </source>
</evidence>
<comment type="cofactor">
    <cofactor evidence="2">
        <name>Mg(2+)</name>
        <dbReference type="ChEBI" id="CHEBI:18420"/>
    </cofactor>
</comment>
<comment type="cofactor">
    <cofactor evidence="1">
        <name>Mn(2+)</name>
        <dbReference type="ChEBI" id="CHEBI:29035"/>
    </cofactor>
</comment>
<keyword evidence="14" id="KW-1185">Reference proteome</keyword>
<dbReference type="Proteomes" id="UP000834106">
    <property type="component" value="Chromosome 6"/>
</dbReference>
<dbReference type="EC" id="3.1.3.16" evidence="4"/>
<dbReference type="SUPFAM" id="SSF81606">
    <property type="entry name" value="PP2C-like"/>
    <property type="match status" value="1"/>
</dbReference>
<keyword evidence="6" id="KW-0378">Hydrolase</keyword>
<dbReference type="InterPro" id="IPR001932">
    <property type="entry name" value="PPM-type_phosphatase-like_dom"/>
</dbReference>
<evidence type="ECO:0000256" key="9">
    <source>
        <dbReference type="ARBA" id="ARBA00023211"/>
    </source>
</evidence>
<evidence type="ECO:0000256" key="8">
    <source>
        <dbReference type="ARBA" id="ARBA00022912"/>
    </source>
</evidence>
<sequence>MWPLVSSPLCCRGATLLDSSTIRSAEQLYRYQREANLLLPLASDAIKQCRNMQLSFREASSRSNRFRVIEIIDHRAANSSTCVQCSDSQSSKSSGSGKNHEGQIKYGFTLVKGKANHPMEDYHVAKFIQIDEHELGLFAIYDGHMGDRIPSYLQKHLFDNILKEHEFWVDPGRSMSKAYEKTDQTILSDSSNLGRGGSTAVTAILINGQKLWVANVGDSRAVLSRGGQATQMTIDHEPGIERGSIEDKGGFVSNMPGDVPRVNGQLAVSRAFGDKSLKSHLRSDPDIQNTMVDTSCDVLILASDGLWKVMDNQEAVDIARRTRDPKKAAGQLIAEALKRESRDDISCIVVRFR</sequence>
<keyword evidence="8" id="KW-0904">Protein phosphatase</keyword>
<evidence type="ECO:0000256" key="2">
    <source>
        <dbReference type="ARBA" id="ARBA00001946"/>
    </source>
</evidence>
<dbReference type="SMART" id="SM00331">
    <property type="entry name" value="PP2C_SIG"/>
    <property type="match status" value="1"/>
</dbReference>
<dbReference type="AlphaFoldDB" id="A0AAD1Z705"/>
<comment type="catalytic activity">
    <reaction evidence="11">
        <text>O-phospho-L-threonyl-[protein] + H2O = L-threonyl-[protein] + phosphate</text>
        <dbReference type="Rhea" id="RHEA:47004"/>
        <dbReference type="Rhea" id="RHEA-COMP:11060"/>
        <dbReference type="Rhea" id="RHEA-COMP:11605"/>
        <dbReference type="ChEBI" id="CHEBI:15377"/>
        <dbReference type="ChEBI" id="CHEBI:30013"/>
        <dbReference type="ChEBI" id="CHEBI:43474"/>
        <dbReference type="ChEBI" id="CHEBI:61977"/>
        <dbReference type="EC" id="3.1.3.16"/>
    </reaction>
</comment>
<protein>
    <recommendedName>
        <fullName evidence="4">protein-serine/threonine phosphatase</fullName>
        <ecNumber evidence="4">3.1.3.16</ecNumber>
    </recommendedName>
</protein>
<gene>
    <name evidence="13" type="ORF">FPE_LOCUS11309</name>
</gene>
<dbReference type="Gene3D" id="3.60.40.10">
    <property type="entry name" value="PPM-type phosphatase domain"/>
    <property type="match status" value="1"/>
</dbReference>
<dbReference type="GO" id="GO:0046872">
    <property type="term" value="F:metal ion binding"/>
    <property type="evidence" value="ECO:0007669"/>
    <property type="project" value="UniProtKB-KW"/>
</dbReference>
<keyword evidence="5" id="KW-0479">Metal-binding</keyword>
<evidence type="ECO:0000256" key="11">
    <source>
        <dbReference type="ARBA" id="ARBA00048336"/>
    </source>
</evidence>
<reference evidence="13" key="1">
    <citation type="submission" date="2023-05" db="EMBL/GenBank/DDBJ databases">
        <authorList>
            <person name="Huff M."/>
        </authorList>
    </citation>
    <scope>NUCLEOTIDE SEQUENCE</scope>
</reference>
<evidence type="ECO:0000256" key="3">
    <source>
        <dbReference type="ARBA" id="ARBA00006702"/>
    </source>
</evidence>
<evidence type="ECO:0000313" key="14">
    <source>
        <dbReference type="Proteomes" id="UP000834106"/>
    </source>
</evidence>
<comment type="catalytic activity">
    <reaction evidence="10">
        <text>O-phospho-L-seryl-[protein] + H2O = L-seryl-[protein] + phosphate</text>
        <dbReference type="Rhea" id="RHEA:20629"/>
        <dbReference type="Rhea" id="RHEA-COMP:9863"/>
        <dbReference type="Rhea" id="RHEA-COMP:11604"/>
        <dbReference type="ChEBI" id="CHEBI:15377"/>
        <dbReference type="ChEBI" id="CHEBI:29999"/>
        <dbReference type="ChEBI" id="CHEBI:43474"/>
        <dbReference type="ChEBI" id="CHEBI:83421"/>
        <dbReference type="EC" id="3.1.3.16"/>
    </reaction>
</comment>
<evidence type="ECO:0000256" key="4">
    <source>
        <dbReference type="ARBA" id="ARBA00013081"/>
    </source>
</evidence>
<dbReference type="EMBL" id="OU503041">
    <property type="protein sequence ID" value="CAI9763879.1"/>
    <property type="molecule type" value="Genomic_DNA"/>
</dbReference>
<dbReference type="PANTHER" id="PTHR47992">
    <property type="entry name" value="PROTEIN PHOSPHATASE"/>
    <property type="match status" value="1"/>
</dbReference>
<evidence type="ECO:0000256" key="10">
    <source>
        <dbReference type="ARBA" id="ARBA00047761"/>
    </source>
</evidence>
<dbReference type="FunFam" id="3.60.40.10:FF:000010">
    <property type="entry name" value="Probable protein phosphatase 2C 39"/>
    <property type="match status" value="1"/>
</dbReference>
<keyword evidence="7" id="KW-0460">Magnesium</keyword>
<dbReference type="Pfam" id="PF00481">
    <property type="entry name" value="PP2C"/>
    <property type="match status" value="1"/>
</dbReference>
<dbReference type="InterPro" id="IPR036457">
    <property type="entry name" value="PPM-type-like_dom_sf"/>
</dbReference>
<accession>A0AAD1Z705</accession>
<evidence type="ECO:0000256" key="5">
    <source>
        <dbReference type="ARBA" id="ARBA00022723"/>
    </source>
</evidence>
<proteinExistence type="inferred from homology"/>
<dbReference type="SMART" id="SM00332">
    <property type="entry name" value="PP2Cc"/>
    <property type="match status" value="1"/>
</dbReference>
<keyword evidence="9" id="KW-0464">Manganese</keyword>
<organism evidence="13 14">
    <name type="scientific">Fraxinus pennsylvanica</name>
    <dbReference type="NCBI Taxonomy" id="56036"/>
    <lineage>
        <taxon>Eukaryota</taxon>
        <taxon>Viridiplantae</taxon>
        <taxon>Streptophyta</taxon>
        <taxon>Embryophyta</taxon>
        <taxon>Tracheophyta</taxon>
        <taxon>Spermatophyta</taxon>
        <taxon>Magnoliopsida</taxon>
        <taxon>eudicotyledons</taxon>
        <taxon>Gunneridae</taxon>
        <taxon>Pentapetalae</taxon>
        <taxon>asterids</taxon>
        <taxon>lamiids</taxon>
        <taxon>Lamiales</taxon>
        <taxon>Oleaceae</taxon>
        <taxon>Oleeae</taxon>
        <taxon>Fraxinus</taxon>
    </lineage>
</organism>
<evidence type="ECO:0000256" key="6">
    <source>
        <dbReference type="ARBA" id="ARBA00022801"/>
    </source>
</evidence>
<dbReference type="CDD" id="cd00143">
    <property type="entry name" value="PP2Cc"/>
    <property type="match status" value="1"/>
</dbReference>